<dbReference type="FunFam" id="3.40.50.300:FF:000997">
    <property type="entry name" value="Multidrug resistance-associated protein 1"/>
    <property type="match status" value="1"/>
</dbReference>
<dbReference type="Proteomes" id="UP000054408">
    <property type="component" value="Unassembled WGS sequence"/>
</dbReference>
<keyword evidence="15" id="KW-1185">Reference proteome</keyword>
<dbReference type="PROSITE" id="PS50893">
    <property type="entry name" value="ABC_TRANSPORTER_2"/>
    <property type="match status" value="2"/>
</dbReference>
<dbReference type="SUPFAM" id="SSF90123">
    <property type="entry name" value="ABC transporter transmembrane region"/>
    <property type="match status" value="2"/>
</dbReference>
<sequence length="1435" mass="154888">MSALGRMRSSELPSSSDSGSGTSSGDGRRGYYGGAVEDEAQSVPSRGGVSATPVRLTANEGGFDTPGGFAAAKAGLGGPSPEPTAGFFSTITFWWLNSLVYFGHKFPIMQENLFQLRTADLSAVASRSFAAAWRNVIVGFKAEAGDDAEALKAKAKSAWPVVNSLRHAFGGRFTRAAGFKLAQDLIQFSGPLLLAQTVTYVQDPSKPAYLGYLYLIQTMCINQYFHQCFRSGMHVRSALVGAVYAKALKLSSQARAGYTAGEITNLMSNDVSRVQAMAQFLHLTWSCPLQIVIALSLLFRAIGWSALAGVFIMVALVPIQTRIGKKLSGLRSRLVKFTDARVMAMNEILQGIRILKFYGWEKEYEDKVHGLRADETAVLQTQANYNAVNYFVMLSSMLMVSSTTYIVYAFTHDPLEPGAIFSSMALFGLLWFPISFLPNVMNMLIETVVAVRRLSAFLNADELPQQFGQTREPLPYLMPSPSSAAATTAAADRSAAAMAPRGAISVTDGVFTWEPESAVPTLADVSLTIAPGSLVVVVGRVGSGKSTLLSALLGEVPRRSGSVQVSGSVAYAPQEAWVMNATLMDNVLFGRKDEYNDDCAAHGSAAAPMVDKYVETLRATALLPDLAILPAGDSTEIGEKGINLSGGQKARVALARAVFADTDIVLLDDPLSAVDVHVGKHIFEHAILDPSVLGRKTRVLVTHQLQYLPSADLVVVVDAGSIQHVGTYQDLLAQGVDFVSIAEANEAASPGLDDAVSPELSFAPLDGGDSTVELDTSEVLAALAEADAKPVEELKGVTIGPSLGVGSADDETKSTGAESEAGPSGSLMTTEERNTGAVKWRVYLYYLRAFGGVVFGIVVLVLFIAAEATRVSQDYWLAKWSSDTHAPLSKYLPTYVILGLSNTLLLLARSLLFARAGVAASRALHSRLFANILRAPMSFFDTTPIGRILSRFSKDIDSIDNSLPKTLHSLGGTLFRCLATLILVAVIIPWFLIPCVPVIFAYGVVQQYYRRTSRELKRLDSVSRSPVYALFSETITGAPTIRAYALEEHFEAASAKTVDNNHRAYILSMASNRWLSVRLELLGNLLVVFTAMLCVVERGKIDPGLVGLTIAYTLRITDSLNWTVRMATQAEVESNSVERIMHYTLNVDSEPPAVVHEYRAPPGWPHRGAVEFNNVTMRYRPDLEPALRDCSFRIDPGTKVGVVGRTGAGKSSLILCIFRLVELSEGNIIIDDMNISRMGLDDLRRSIAIIPQNPVLFSGTIRTNLDPFNNHSDEELWEALERAHLDATIRATPEGLAAPVSENGENYSVGERQLLCLARALLRHSSIVIMDEATSAADVVTDQLIQTTVRSEFRHATVICIAHRLNTIMDSDRILVMDSGAVREFDSPAALIDNPDSVFAEMVAESGDAAFLRAIARGEADPLAAIGSAATSTTM</sequence>
<dbReference type="FunFam" id="1.20.1560.10:FF:000020">
    <property type="entry name" value="ABC metal ion transporter"/>
    <property type="match status" value="1"/>
</dbReference>
<dbReference type="Pfam" id="PF00005">
    <property type="entry name" value="ABC_tran"/>
    <property type="match status" value="2"/>
</dbReference>
<protein>
    <submittedName>
        <fullName evidence="14">ABC transporter C family member 1</fullName>
    </submittedName>
</protein>
<dbReference type="PANTHER" id="PTHR24223">
    <property type="entry name" value="ATP-BINDING CASSETTE SUB-FAMILY C"/>
    <property type="match status" value="1"/>
</dbReference>
<dbReference type="InterPro" id="IPR017871">
    <property type="entry name" value="ABC_transporter-like_CS"/>
</dbReference>
<evidence type="ECO:0000256" key="4">
    <source>
        <dbReference type="ARBA" id="ARBA00022692"/>
    </source>
</evidence>
<evidence type="ECO:0000313" key="14">
    <source>
        <dbReference type="EMBL" id="KNC48738.1"/>
    </source>
</evidence>
<accession>A0A0L0DBR0</accession>
<keyword evidence="6" id="KW-0547">Nucleotide-binding</keyword>
<dbReference type="PROSITE" id="PS50929">
    <property type="entry name" value="ABC_TM1F"/>
    <property type="match status" value="2"/>
</dbReference>
<feature type="domain" description="ABC transporter" evidence="12">
    <location>
        <begin position="504"/>
        <end position="744"/>
    </location>
</feature>
<dbReference type="OMA" id="CFETGMR"/>
<evidence type="ECO:0000256" key="3">
    <source>
        <dbReference type="ARBA" id="ARBA00022554"/>
    </source>
</evidence>
<dbReference type="CDD" id="cd18579">
    <property type="entry name" value="ABC_6TM_ABCC_D1"/>
    <property type="match status" value="1"/>
</dbReference>
<feature type="region of interest" description="Disordered" evidence="10">
    <location>
        <begin position="802"/>
        <end position="830"/>
    </location>
</feature>
<feature type="region of interest" description="Disordered" evidence="10">
    <location>
        <begin position="1"/>
        <end position="57"/>
    </location>
</feature>
<dbReference type="InterPro" id="IPR003593">
    <property type="entry name" value="AAA+_ATPase"/>
</dbReference>
<feature type="transmembrane region" description="Helical" evidence="11">
    <location>
        <begin position="978"/>
        <end position="1005"/>
    </location>
</feature>
<feature type="transmembrane region" description="Helical" evidence="11">
    <location>
        <begin position="420"/>
        <end position="445"/>
    </location>
</feature>
<evidence type="ECO:0000256" key="2">
    <source>
        <dbReference type="ARBA" id="ARBA00022448"/>
    </source>
</evidence>
<evidence type="ECO:0000256" key="5">
    <source>
        <dbReference type="ARBA" id="ARBA00022737"/>
    </source>
</evidence>
<dbReference type="InterPro" id="IPR027417">
    <property type="entry name" value="P-loop_NTPase"/>
</dbReference>
<dbReference type="SUPFAM" id="SSF52540">
    <property type="entry name" value="P-loop containing nucleoside triphosphate hydrolases"/>
    <property type="match status" value="2"/>
</dbReference>
<feature type="transmembrane region" description="Helical" evidence="11">
    <location>
        <begin position="843"/>
        <end position="866"/>
    </location>
</feature>
<dbReference type="CDD" id="cd03250">
    <property type="entry name" value="ABCC_MRP_domain1"/>
    <property type="match status" value="1"/>
</dbReference>
<dbReference type="CDD" id="cd03244">
    <property type="entry name" value="ABCC_MRP_domain2"/>
    <property type="match status" value="1"/>
</dbReference>
<dbReference type="FunFam" id="3.40.50.300:FF:000163">
    <property type="entry name" value="Multidrug resistance-associated protein member 4"/>
    <property type="match status" value="1"/>
</dbReference>
<keyword evidence="3" id="KW-0926">Vacuole</keyword>
<dbReference type="InterPro" id="IPR050173">
    <property type="entry name" value="ABC_transporter_C-like"/>
</dbReference>
<keyword evidence="9 11" id="KW-0472">Membrane</keyword>
<feature type="domain" description="ABC transporter" evidence="12">
    <location>
        <begin position="1170"/>
        <end position="1404"/>
    </location>
</feature>
<dbReference type="Gene3D" id="1.20.1560.10">
    <property type="entry name" value="ABC transporter type 1, transmembrane domain"/>
    <property type="match status" value="2"/>
</dbReference>
<evidence type="ECO:0000313" key="15">
    <source>
        <dbReference type="Proteomes" id="UP000054408"/>
    </source>
</evidence>
<dbReference type="InterPro" id="IPR003439">
    <property type="entry name" value="ABC_transporter-like_ATP-bd"/>
</dbReference>
<keyword evidence="5" id="KW-0677">Repeat</keyword>
<dbReference type="InterPro" id="IPR036640">
    <property type="entry name" value="ABC1_TM_sf"/>
</dbReference>
<dbReference type="eggNOG" id="KOG0054">
    <property type="taxonomic scope" value="Eukaryota"/>
</dbReference>
<dbReference type="PROSITE" id="PS00211">
    <property type="entry name" value="ABC_TRANSPORTER_1"/>
    <property type="match status" value="2"/>
</dbReference>
<dbReference type="Pfam" id="PF00664">
    <property type="entry name" value="ABC_membrane"/>
    <property type="match status" value="2"/>
</dbReference>
<dbReference type="Gene3D" id="3.40.50.300">
    <property type="entry name" value="P-loop containing nucleotide triphosphate hydrolases"/>
    <property type="match status" value="2"/>
</dbReference>
<organism evidence="14 15">
    <name type="scientific">Thecamonas trahens ATCC 50062</name>
    <dbReference type="NCBI Taxonomy" id="461836"/>
    <lineage>
        <taxon>Eukaryota</taxon>
        <taxon>Apusozoa</taxon>
        <taxon>Apusomonadida</taxon>
        <taxon>Apusomonadidae</taxon>
        <taxon>Thecamonas</taxon>
    </lineage>
</organism>
<comment type="subcellular location">
    <subcellularLocation>
        <location evidence="1">Vacuole membrane</location>
        <topology evidence="1">Multi-pass membrane protein</topology>
    </subcellularLocation>
</comment>
<dbReference type="STRING" id="461836.A0A0L0DBR0"/>
<feature type="transmembrane region" description="Helical" evidence="11">
    <location>
        <begin position="291"/>
        <end position="317"/>
    </location>
</feature>
<evidence type="ECO:0000259" key="13">
    <source>
        <dbReference type="PROSITE" id="PS50929"/>
    </source>
</evidence>
<proteinExistence type="predicted"/>
<feature type="domain" description="ABC transmembrane type-1" evidence="13">
    <location>
        <begin position="857"/>
        <end position="1129"/>
    </location>
</feature>
<dbReference type="PANTHER" id="PTHR24223:SF443">
    <property type="entry name" value="MULTIDRUG-RESISTANCE LIKE PROTEIN 1, ISOFORM I"/>
    <property type="match status" value="1"/>
</dbReference>
<dbReference type="SMART" id="SM00382">
    <property type="entry name" value="AAA"/>
    <property type="match status" value="2"/>
</dbReference>
<feature type="transmembrane region" description="Helical" evidence="11">
    <location>
        <begin position="892"/>
        <end position="912"/>
    </location>
</feature>
<dbReference type="FunFam" id="1.20.1560.10:FF:000010">
    <property type="entry name" value="Multidrug resistance-associated ABC transporter"/>
    <property type="match status" value="1"/>
</dbReference>
<keyword evidence="7" id="KW-0067">ATP-binding</keyword>
<gene>
    <name evidence="14" type="ORF">AMSG_00513</name>
</gene>
<dbReference type="GO" id="GO:0000323">
    <property type="term" value="C:lytic vacuole"/>
    <property type="evidence" value="ECO:0007669"/>
    <property type="project" value="UniProtKB-ARBA"/>
</dbReference>
<evidence type="ECO:0000256" key="11">
    <source>
        <dbReference type="SAM" id="Phobius"/>
    </source>
</evidence>
<dbReference type="GO" id="GO:0016887">
    <property type="term" value="F:ATP hydrolysis activity"/>
    <property type="evidence" value="ECO:0007669"/>
    <property type="project" value="InterPro"/>
</dbReference>
<name>A0A0L0DBR0_THETB</name>
<keyword evidence="8 11" id="KW-1133">Transmembrane helix</keyword>
<evidence type="ECO:0000256" key="8">
    <source>
        <dbReference type="ARBA" id="ARBA00022989"/>
    </source>
</evidence>
<dbReference type="GO" id="GO:0140359">
    <property type="term" value="F:ABC-type transporter activity"/>
    <property type="evidence" value="ECO:0007669"/>
    <property type="project" value="InterPro"/>
</dbReference>
<dbReference type="GO" id="GO:0005774">
    <property type="term" value="C:vacuolar membrane"/>
    <property type="evidence" value="ECO:0007669"/>
    <property type="project" value="UniProtKB-SubCell"/>
</dbReference>
<dbReference type="GeneID" id="25560319"/>
<evidence type="ECO:0000256" key="6">
    <source>
        <dbReference type="ARBA" id="ARBA00022741"/>
    </source>
</evidence>
<dbReference type="InterPro" id="IPR011527">
    <property type="entry name" value="ABC1_TM_dom"/>
</dbReference>
<evidence type="ECO:0000256" key="7">
    <source>
        <dbReference type="ARBA" id="ARBA00022840"/>
    </source>
</evidence>
<keyword evidence="4 11" id="KW-0812">Transmembrane</keyword>
<evidence type="ECO:0000256" key="10">
    <source>
        <dbReference type="SAM" id="MobiDB-lite"/>
    </source>
</evidence>
<evidence type="ECO:0000256" key="1">
    <source>
        <dbReference type="ARBA" id="ARBA00004128"/>
    </source>
</evidence>
<keyword evidence="2" id="KW-0813">Transport</keyword>
<evidence type="ECO:0000256" key="9">
    <source>
        <dbReference type="ARBA" id="ARBA00023136"/>
    </source>
</evidence>
<feature type="transmembrane region" description="Helical" evidence="11">
    <location>
        <begin position="387"/>
        <end position="408"/>
    </location>
</feature>
<dbReference type="OrthoDB" id="6500128at2759"/>
<reference evidence="14 15" key="1">
    <citation type="submission" date="2010-05" db="EMBL/GenBank/DDBJ databases">
        <title>The Genome Sequence of Thecamonas trahens ATCC 50062.</title>
        <authorList>
            <consortium name="The Broad Institute Genome Sequencing Platform"/>
            <person name="Russ C."/>
            <person name="Cuomo C."/>
            <person name="Shea T."/>
            <person name="Young S.K."/>
            <person name="Zeng Q."/>
            <person name="Koehrsen M."/>
            <person name="Haas B."/>
            <person name="Borodovsky M."/>
            <person name="Guigo R."/>
            <person name="Alvarado L."/>
            <person name="Berlin A."/>
            <person name="Bochicchio J."/>
            <person name="Borenstein D."/>
            <person name="Chapman S."/>
            <person name="Chen Z."/>
            <person name="Freedman E."/>
            <person name="Gellesch M."/>
            <person name="Goldberg J."/>
            <person name="Griggs A."/>
            <person name="Gujja S."/>
            <person name="Heilman E."/>
            <person name="Heiman D."/>
            <person name="Hepburn T."/>
            <person name="Howarth C."/>
            <person name="Jen D."/>
            <person name="Larson L."/>
            <person name="Mehta T."/>
            <person name="Park D."/>
            <person name="Pearson M."/>
            <person name="Roberts A."/>
            <person name="Saif S."/>
            <person name="Shenoy N."/>
            <person name="Sisk P."/>
            <person name="Stolte C."/>
            <person name="Sykes S."/>
            <person name="Thomson T."/>
            <person name="Walk T."/>
            <person name="White J."/>
            <person name="Yandava C."/>
            <person name="Burger G."/>
            <person name="Gray M.W."/>
            <person name="Holland P.W.H."/>
            <person name="King N."/>
            <person name="Lang F.B.F."/>
            <person name="Roger A.J."/>
            <person name="Ruiz-Trillo I."/>
            <person name="Lander E."/>
            <person name="Nusbaum C."/>
        </authorList>
    </citation>
    <scope>NUCLEOTIDE SEQUENCE [LARGE SCALE GENOMIC DNA]</scope>
    <source>
        <strain evidence="14 15">ATCC 50062</strain>
    </source>
</reference>
<dbReference type="InterPro" id="IPR044746">
    <property type="entry name" value="ABCC_6TM_D1"/>
</dbReference>
<feature type="compositionally biased region" description="Low complexity" evidence="10">
    <location>
        <begin position="14"/>
        <end position="25"/>
    </location>
</feature>
<dbReference type="GO" id="GO:0005524">
    <property type="term" value="F:ATP binding"/>
    <property type="evidence" value="ECO:0007669"/>
    <property type="project" value="UniProtKB-KW"/>
</dbReference>
<dbReference type="RefSeq" id="XP_013762790.1">
    <property type="nucleotide sequence ID" value="XM_013907336.1"/>
</dbReference>
<evidence type="ECO:0000259" key="12">
    <source>
        <dbReference type="PROSITE" id="PS50893"/>
    </source>
</evidence>
<dbReference type="EMBL" id="GL349434">
    <property type="protein sequence ID" value="KNC48738.1"/>
    <property type="molecule type" value="Genomic_DNA"/>
</dbReference>
<feature type="domain" description="ABC transmembrane type-1" evidence="13">
    <location>
        <begin position="176"/>
        <end position="446"/>
    </location>
</feature>
<dbReference type="CDD" id="cd18603">
    <property type="entry name" value="ABC_6TM_MRP1_2_3_6_D2_like"/>
    <property type="match status" value="1"/>
</dbReference>